<reference evidence="2" key="1">
    <citation type="submission" date="2018-10" db="EMBL/GenBank/DDBJ databases">
        <title>Hidden diversity of soil giant viruses.</title>
        <authorList>
            <person name="Schulz F."/>
            <person name="Alteio L."/>
            <person name="Goudeau D."/>
            <person name="Ryan E.M."/>
            <person name="Malmstrom R.R."/>
            <person name="Blanchard J."/>
            <person name="Woyke T."/>
        </authorList>
    </citation>
    <scope>NUCLEOTIDE SEQUENCE</scope>
    <source>
        <strain evidence="2">TEV1</strain>
    </source>
</reference>
<accession>A0A3G4ZR58</accession>
<keyword evidence="1" id="KW-0472">Membrane</keyword>
<feature type="transmembrane region" description="Helical" evidence="1">
    <location>
        <begin position="163"/>
        <end position="182"/>
    </location>
</feature>
<proteinExistence type="predicted"/>
<evidence type="ECO:0000313" key="2">
    <source>
        <dbReference type="EMBL" id="AYV76471.1"/>
    </source>
</evidence>
<sequence length="183" mass="21566">MDFYSIQNNDYMDNPINANSVEYVEQEEYPLANFSEAYNQPNGEEEEEYTEYDEELHGKNLVYSGYVPKSRFTQRSQMGTTNKNNMVCFDLDKVSQIKKENKMFVEEQGKQMMSLVDIIGAYEKENTDLKSKLNTCNMECNPSMNNNGSNDIYKKYNMYMYNYNLYYVLLVVLLVILLFIIIM</sequence>
<name>A0A3G4ZR58_9VIRU</name>
<protein>
    <submittedName>
        <fullName evidence="2">Uncharacterized protein</fullName>
    </submittedName>
</protein>
<evidence type="ECO:0000256" key="1">
    <source>
        <dbReference type="SAM" id="Phobius"/>
    </source>
</evidence>
<keyword evidence="1" id="KW-0812">Transmembrane</keyword>
<gene>
    <name evidence="2" type="ORF">Terrestrivirus7_24</name>
</gene>
<organism evidence="2">
    <name type="scientific">Terrestrivirus sp</name>
    <dbReference type="NCBI Taxonomy" id="2487775"/>
    <lineage>
        <taxon>Viruses</taxon>
        <taxon>Varidnaviria</taxon>
        <taxon>Bamfordvirae</taxon>
        <taxon>Nucleocytoviricota</taxon>
        <taxon>Megaviricetes</taxon>
        <taxon>Imitervirales</taxon>
        <taxon>Mimiviridae</taxon>
        <taxon>Klosneuvirinae</taxon>
    </lineage>
</organism>
<keyword evidence="1" id="KW-1133">Transmembrane helix</keyword>
<dbReference type="EMBL" id="MK071985">
    <property type="protein sequence ID" value="AYV76471.1"/>
    <property type="molecule type" value="Genomic_DNA"/>
</dbReference>